<organism evidence="2 3">
    <name type="scientific">Adineta ricciae</name>
    <name type="common">Rotifer</name>
    <dbReference type="NCBI Taxonomy" id="249248"/>
    <lineage>
        <taxon>Eukaryota</taxon>
        <taxon>Metazoa</taxon>
        <taxon>Spiralia</taxon>
        <taxon>Gnathifera</taxon>
        <taxon>Rotifera</taxon>
        <taxon>Eurotatoria</taxon>
        <taxon>Bdelloidea</taxon>
        <taxon>Adinetida</taxon>
        <taxon>Adinetidae</taxon>
        <taxon>Adineta</taxon>
    </lineage>
</organism>
<dbReference type="InterPro" id="IPR031248">
    <property type="entry name" value="RNF213"/>
</dbReference>
<dbReference type="PROSITE" id="PS00675">
    <property type="entry name" value="SIGMA54_INTERACT_1"/>
    <property type="match status" value="1"/>
</dbReference>
<dbReference type="GO" id="GO:0004842">
    <property type="term" value="F:ubiquitin-protein transferase activity"/>
    <property type="evidence" value="ECO:0007669"/>
    <property type="project" value="InterPro"/>
</dbReference>
<keyword evidence="3" id="KW-1185">Reference proteome</keyword>
<feature type="region of interest" description="Disordered" evidence="1">
    <location>
        <begin position="1233"/>
        <end position="1253"/>
    </location>
</feature>
<name>A0A813Q5G1_ADIRI</name>
<feature type="compositionally biased region" description="Acidic residues" evidence="1">
    <location>
        <begin position="1235"/>
        <end position="1250"/>
    </location>
</feature>
<dbReference type="EMBL" id="CAJNOR010000029">
    <property type="protein sequence ID" value="CAF0762308.1"/>
    <property type="molecule type" value="Genomic_DNA"/>
</dbReference>
<evidence type="ECO:0000313" key="2">
    <source>
        <dbReference type="EMBL" id="CAF0762308.1"/>
    </source>
</evidence>
<evidence type="ECO:0000313" key="3">
    <source>
        <dbReference type="Proteomes" id="UP000663828"/>
    </source>
</evidence>
<accession>A0A813Q5G1</accession>
<sequence>MEIFGKFIKRLHELCNAEKKPSKAVTLLLQLFIDPSGEQEFFDLVYARFEAYDESNRLDGNERFSNDINIIIQSTKDSLDILELSALFPRRISAYFYIYRRIKEYIRQANMSQDVIKNLRNCFQEKLIHLFTFTQGTEPNLGVINRDIVTKIEIGGCLSSVKEINDTQTLAIFLCLCKLYFQSLPLIGEFSGPLLWTRTLSQIQGWKMSLKEIIEFYLQHKRAFEQCPLNEPGFAYLARKLHPEKNSPTSPFESFMEMLERLSLDHKTFFLEYKPVFQERMNSRLYEWSHVVSLLSMLSTREELYGVYLPIFMSGGELYDSWDKFIYICKYGDMNEIAQNHLTKVLIQRTQNEPAYKFMRNHEIAKKFLEQVKERNRPYLTKILEEVTFAFLNKQLHDDVYFHKFSETILSELLDMTLLLPSTTESVNRSCSLVIRHLLFKSDKSTTWIPRRIKGIFDELNKLNQVLCERHDVIHIIPDEWLTDHILSISQESLQMSINDYQSLCDSHNNNSWSIHIWSRLVWLSLNKIESVKSTEVLAVLNKWFLNMKHNTFDENDTLTIIFVKHVFELVISKQMKVVLSVSNIEAILQYSLEIREKTPDRIDTKLVDDFVEYTKQSIKNILLLQGTCKVYLELPDKSIAYQFLPQLDLNSILTSEDPQRFKFPVMNSQIEMIMSIPKPDDIDITSTDAKGQYFSHFIEQVKAWVQWFNKFLDIFQYVIERFKTWKMEGAEQLFSDIYNIRQGSETTVLKMKMTVQQILKMFSSFTDLYRLCDLFDYLEPFRIICNSSLSHRDEHKTYIEKVKSSQPSNTFTVKDKNQEQKHVNINERRRVRWSLACMQHPCNINIVFRVQNPSNQVHELYDQKDVHIYQNYLHGEFVTQDPGQLEITINNRSGHVPRVLWYSVEQHTIPTCHLFQGVLDVQYKRYFNNPTQLCKEQDLSQLITRVFSFIDKLLRGDTTLQEMDCLKTLFHDKNINVGDEVKKLFTNQAVAHKTGTANDQEIAQVCEWLRTYQYYSHLSGIVSCVRTFKIVSNNKENDQSISNLSEMTIKEDCSLKEIPEIYKELNERFHRLTHHHLQLIKIIVECANVVELMKNADLYSTHGLRRFQELRDNLTTQFQLQERNSMILNSWIITYALCKPFVQQVESLNEFVASIAQLSNIDESSLKHIKLVSDNIQIVTMWLSAEGTTMLDNALITMEYLYKTGVVHIDLRRLLNEQSELKIEYVVEKMVSNETDEEEEEEEEGEDEIMPAQQEVQRVMLSSDDIDDHKRQLTFCQVDLPENMILKKILLGEQLKLFQTIEKIHSILIKLEINGHPEFQLQEKHYPIYDTFGRIKKVLSNMRNDHVNHQQQEEFESLIRSRTNDFELIYRNLETTYDLWIKILDASRYENRFLKLFSNRQLMMMIILLTTSPSPNSIQRKFLDKLYLSQAGVNLNDRHVNLAIHCLSHYLQSIRLSDYDSSMNNIAALYHKYQIEQGTSIEASLKQLGRFFKDLFHSGKELSAKIENQQFLVSLSSVEQQSADRRKLDNDLDVKTCCLLVDVFHDRLPSSYQILWCSVCTEDDIRLFFSRVRNFSSLTFVVMDIDGMHHRLRELLLNEQNSLTKESKSHGSVYYFSRELITGRKGLQQYIILPKHRNPTQMHAQLRQNNVALPQIQIVCGAAGIGKTHYIKTTYKDENTLCISINDKINVSSLIRSFLAFESQTSHVQLTMCFNLSIHAPFEQLNRILFSLFLCRTLHDVTTGLTFSLSTNKHWKFIIEVPYISKCNLSIKENFNQILPLLAIISPNTLEVTNQNYELFIGEEEELVARFLKAYQNETINQLCRESRSGKTTPIQFDPLTDHNECRTHIYNCISEHAPNLPRNKIIDLSFTKFLYRRVRFFTHSFYCYNMEIERLGSIAMKQMIDEARSLTQIDFSSNDYPKVYLVYDPTFSLNLLHNNWEDVPWFLQYLFNFSDPATQSTDYYVKCLSWLIDIPVEAFVDLMNEKKFILTENFAYKLFHIHERKLTKLALILEGETGVGKTFLLQFYSALLNANITYGKLDNRLSMRIPERISLWLLKEIFIGIIEKKPNLLNILLRRIALKLQNPSNDEGENHDDENDDLFAFDTFPFTEQNNTEDVIPVRNEPIDRDLLSTIKSALGNCSYDKLILRKIWKTILMTTNQHTRNVTKKLICTLHDFVTSELIDSPLILASPLLSDLLKTIQYPTVKLAIEIFDEFLLRSQTRPLFYRLLLHPGVTEKQVEDFLAPIAELARQVPTIELVVFFDEVNTSSCLGLFKEMFMDGTLHGNSLPKNIFFTAAINPSKTQTSTSQNQRHDDVQVHRRDYLVHQLPQSLESLKVSYGILDSSTLADYVRKKIALFTVTSSQDSNIQTALDRYVQDVLTRAILAAQEFCERRLGSNSVSQREIQRCFNLIDFFSRMKYDGDDDKPEPIRCIALSLALIYYFRLPTKEDNMLRKDDQTPSREELSEVLSQSIPQFTQTIQDELEKFVNTDNFVIPHGVAVNQAIREHIFSIVVSISTRTPLCIIGAPGQSKTLSFQIVLQNLQGSQLSVKSFCKRLPAIDPFFCLGSKYSQSEDIAYVFDRAIRREHDYRQNRIETQCVVFLDEASLPDEKKMVLKVLHPYLDECKVAFVAVANKSFDAANANRMICVYRSLPSQEDQKILAYGCLGLQTNHEQTKVRKSLEDVIYGLCQGYRRVLSSANIPQIFHDRDFIYMLRELRFELPTSADEQEIRTNSIQPISLLRALEDNFNGINRNEFEELVQIFFRAIQEKSSNFRLPSSPNPQKYFRDIPTVLRDSMKLNSKRRRLYGRYKLIIDESEDESATNLLYQTAILDSDPTRTTVFRMSDFADDIHNELRNVEILSTIKLCMETGKTILMVNTSRIHGSLYDVFNQNFSIMATGDMRKIFSKVAIGPKTIDVAVHEDFQCIIHIKRSELKDIPAPFLSRFQKYSLSVRDFYRIRLEKLPREEQLLLRSIEDKAQSFVQHFGRQYFYGMNDSTLHSCLLSLIQTNENDQYTLLNIQQCYTQMTCKLQSFIEQNPADVRQCFLRLILSKLIQLVSPESIILKLPIFEDKVQQWLCHLYFQQQEHFNIENFIYQLVSNSSTKENSEDDIPQHVTTKVMIFTRTSSYVVGLNQQSKMDLFNTHTNENDDRADKIEILNINTLENSLELQGKFQTFAADHQKNVLIIVIDGRIGQQRLHIPYVRQLIDETEQSCNTRQSLERKYFLILFHSSTQDLYHQICFPSIFLRHWEFCFFDTCAPGSAFHLRKMLQIISTHDAQSSQADDDVLCDLNILFEDCLWDFCSRLHIILPDLSADMFTNELAHEFYQRQTNKTRRVKCLKNILQQSMHLQRHIVDIYHDYLSKKKNSSKKIYNLIYQISKDILCGKRFTGLIDSIQSQTRHSFTNFVSNIFKLIINDYGLDTLTKISTEHQHYGSLLSLIDYQTFANDEQNDHQQGIFQLVTHYSCIPETPLYHLLHKRIKSLADNIKLNIILKQSEQQEHDGRLRDDYYADPPANNFETFRYNLMTSIMNDKTLVDIIGEHTLHSYSNDLVRTYCTIAETNFNDDRTRHQQTVEFIANWLLLIDENDQQALEDCPNKLVWLFAHVYTSYESEQSDMISMYSACRIMDRLDSSRQFYANFVNMENKTRSSIRERFFRLIFDYLWQNLRQLCLANESNQEWVYAYTFVTKYYPSEKVLQSIQLTDIKNQIEFMNLAYLIFLNNNIIEPQKLVAMLLGGTNFTQSSICMHLLSDITDIIQRYLRNNGIDNSTVFIDLQQWILTILKSSSQHSKSDIQLLLKYVNNSTEQITLPMKQFLFDELMDILLKCQLRTKQDFDIWNRLEVIPVVLECLTNTDSIETYQIPYQSRMVSDDSSAVQSKNTLIDLYFFHIQRRLTHEPVTCALISKGMILRAPRTENRRLAPAVERIFCQLKDYLRIQILALLLSQSNRKENELEEVMPFLSTIVTELLSINQESREISLNLQLFLSTIISKQSWNFLLNLLKSEQIQRAHSQWATYLHSLLDLERKHSLQLHHQIQFTSSPNTNTSTFAKLHQPYQELRNIIDICIQTNTWKTASDWIKSRLNSNTNRFKPNEISAMLLLNIYYDFYCSNQLNSIVPLLDVIQTSLQLSTEEFRVFQALLQPEQFMIGYLQKSQNFLNNIFQLETKNEFELTLRHLLVNLLAMILLGGKQSFLWSFLFQPLSLQHTFGFGSTSSSPILSAGVHYDCGCIISENGELVRFANSGHTSMLSVPAVYVAYFSTFGAMAWYLLLNERAVEHLNGPILSTSAIIDNRMAHQLVGDDIRAKVCHFVCTRILSSFHFLSTRTNQTDVCLLLNRCFERMAYLTQEQTNGWIRPSYQALTDQHRAEVEFQNQVFYFIHERLLEHKTYINNLNLKSEIQRDLQNFIDRLPAVSQFTDFKTALYHPRYSQPTLKILRDIFNSFDFLKITKLIYELSQFYLLIHQTFTQLIERTEFVSITLKELYDRGQKYYQQHQNEERSYQSIIDNGIEAVNQYHQFTNGLIRPGACDETQRFQKITIDTPVSYLATNENHDEGDIIMRIISVLVDYHNNMLELIEKEFNSNENVNFDALKALVNALTLRQVSILKVAHDNTGVITLTEQDCLWIERLSHASLDSSFSYDFLYVQSQILRAYFLLCRINYRHIHQKYQCHTKRAAIRNPTNAHDVELSKEYQLLLPIEQCENEWGYLKDMSSDKLYHGFNFLRQIALTLQNDGDDKSSLHLFQFIKQIDSQDEFDQRVDQYEIKDFQLCYINHILTLYNNALNECQQLYIDVSHLLRVHIDVPLKDDFVGSIYKNILQIDYKDEVDKIHAIIQHITEFLNDLKSIEDTLLQQCSQSLVQTCQHLAMENVLLSWIPEGIRCEHYFAVITHLIRIRSILQERKLTMEEKQTTIWSESESTNEQHENRFHQYLQTEEEKRNEPDSNLWILPAIQPQIVTHEQNEEPEQTAVAEQFTSLMELHVKSVPLLSSQLIQQIHQYRTQLVVDQLNRNDGKKFVIRNRDGNPSSFMCKSEKFYEKIKKFFADKNYDSNQFVILDQANLCIDLSKTADDILCKTFLECSIVERQSLITIRFQYENSLYEYLTTISNNISTIIHRFLTDRKLNLLPSDDCLCFFDEYGICLDDEHVGNARKINDGTVNITVMQEKIDTSTLCEVNRRNKQSRLMQIAFDLLNIYSLDQNQICFFHPATTWKQINAWLTALSEKDNSDVTTYAFALRERKTILESDQVISSALNDAQSTVIIDVIDRNSLIEVTFSTETNTYSASALKSIKISCMLQNQDLLQQLNLGNTSSNDYVLVLKSETNEQIITETDFDRSLGDFCANEAESIHFRVMSLILMTKHDDGKQIRIPLLNLNITIEELLKLTDTSNEIYQCLASNQTKKVFENDQLLTTITSSQFLLCKENETCRVELVSQDDTSDVVIIGCQRYVSSATLDDVCKQNQLDTTRCYLLYENEYVPSINIPLASFQAESPIQFRIINDNLPVAVSVKNTGSDETIQLHCSPSMTAERLRSISCRLLGLNEVYYELVLQDDETQIDDDVTLEDVDCNQSEIKFQLTSTKVASCSITYSNHTITLCCLQTASAATLIKDALEKLHISCNSIDEYELIALTDDRPDVDQDLSIDDIQSLFSSTYSTMAFELRKKNDTT</sequence>
<protein>
    <submittedName>
        <fullName evidence="2">Uncharacterized protein</fullName>
    </submittedName>
</protein>
<evidence type="ECO:0000256" key="1">
    <source>
        <dbReference type="SAM" id="MobiDB-lite"/>
    </source>
</evidence>
<dbReference type="SUPFAM" id="SSF52540">
    <property type="entry name" value="P-loop containing nucleoside triphosphate hydrolases"/>
    <property type="match status" value="1"/>
</dbReference>
<dbReference type="InterPro" id="IPR025662">
    <property type="entry name" value="Sigma_54_int_dom_ATP-bd_1"/>
</dbReference>
<dbReference type="PANTHER" id="PTHR22605:SF1">
    <property type="entry name" value="RZ-TYPE DOMAIN-CONTAINING PROTEIN"/>
    <property type="match status" value="1"/>
</dbReference>
<proteinExistence type="predicted"/>
<comment type="caution">
    <text evidence="2">The sequence shown here is derived from an EMBL/GenBank/DDBJ whole genome shotgun (WGS) entry which is preliminary data.</text>
</comment>
<dbReference type="Proteomes" id="UP000663828">
    <property type="component" value="Unassembled WGS sequence"/>
</dbReference>
<dbReference type="GO" id="GO:0016887">
    <property type="term" value="F:ATP hydrolysis activity"/>
    <property type="evidence" value="ECO:0007669"/>
    <property type="project" value="InterPro"/>
</dbReference>
<gene>
    <name evidence="2" type="ORF">XAT740_LOCUS1002</name>
</gene>
<dbReference type="InterPro" id="IPR027417">
    <property type="entry name" value="P-loop_NTPase"/>
</dbReference>
<dbReference type="PANTHER" id="PTHR22605">
    <property type="entry name" value="RZ-TYPE DOMAIN-CONTAINING PROTEIN"/>
    <property type="match status" value="1"/>
</dbReference>
<reference evidence="2" key="1">
    <citation type="submission" date="2021-02" db="EMBL/GenBank/DDBJ databases">
        <authorList>
            <person name="Nowell W R."/>
        </authorList>
    </citation>
    <scope>NUCLEOTIDE SEQUENCE</scope>
</reference>